<protein>
    <submittedName>
        <fullName evidence="1">Uncharacterized protein</fullName>
    </submittedName>
</protein>
<evidence type="ECO:0000313" key="2">
    <source>
        <dbReference type="Proteomes" id="UP000237819"/>
    </source>
</evidence>
<sequence length="154" mass="16883">MNDPGFDQGLAHRHFAAHCFNITWDLIDKSERSEAEQLQMLLQSAASLWHWTERDDCAPQNLSIGYWQLARVSALIGEANLARRFARTCLEVSPAEDAFLVGFAYEALARAAATAGDQAEMERCLAEAKSTAANVEDAENRAALLADLATITAQ</sequence>
<dbReference type="RefSeq" id="WP_105333873.1">
    <property type="nucleotide sequence ID" value="NZ_PUHZ01000004.1"/>
</dbReference>
<dbReference type="OrthoDB" id="215178at2"/>
<comment type="caution">
    <text evidence="1">The sequence shown here is derived from an EMBL/GenBank/DDBJ whole genome shotgun (WGS) entry which is preliminary data.</text>
</comment>
<name>A0A2S8GT74_9BACT</name>
<gene>
    <name evidence="1" type="ORF">C5Y93_02840</name>
</gene>
<evidence type="ECO:0000313" key="1">
    <source>
        <dbReference type="EMBL" id="PQO47612.1"/>
    </source>
</evidence>
<accession>A0A2S8GT74</accession>
<dbReference type="AlphaFoldDB" id="A0A2S8GT74"/>
<organism evidence="1 2">
    <name type="scientific">Blastopirellula marina</name>
    <dbReference type="NCBI Taxonomy" id="124"/>
    <lineage>
        <taxon>Bacteria</taxon>
        <taxon>Pseudomonadati</taxon>
        <taxon>Planctomycetota</taxon>
        <taxon>Planctomycetia</taxon>
        <taxon>Pirellulales</taxon>
        <taxon>Pirellulaceae</taxon>
        <taxon>Blastopirellula</taxon>
    </lineage>
</organism>
<dbReference type="Proteomes" id="UP000237819">
    <property type="component" value="Unassembled WGS sequence"/>
</dbReference>
<proteinExistence type="predicted"/>
<reference evidence="1 2" key="1">
    <citation type="submission" date="2018-02" db="EMBL/GenBank/DDBJ databases">
        <title>Comparative genomes isolates from brazilian mangrove.</title>
        <authorList>
            <person name="Araujo J.E."/>
            <person name="Taketani R.G."/>
            <person name="Silva M.C.P."/>
            <person name="Loureco M.V."/>
            <person name="Andreote F.D."/>
        </authorList>
    </citation>
    <scope>NUCLEOTIDE SEQUENCE [LARGE SCALE GENOMIC DNA]</scope>
    <source>
        <strain evidence="1 2">Nap-Phe MGV</strain>
    </source>
</reference>
<dbReference type="EMBL" id="PUHZ01000004">
    <property type="protein sequence ID" value="PQO47612.1"/>
    <property type="molecule type" value="Genomic_DNA"/>
</dbReference>